<gene>
    <name evidence="11" type="ORF">LDJ79_22970</name>
</gene>
<comment type="similarity">
    <text evidence="8">Belongs to the polysaccharide lyase 9 family.</text>
</comment>
<dbReference type="PROSITE" id="PS50853">
    <property type="entry name" value="FN3"/>
    <property type="match status" value="1"/>
</dbReference>
<comment type="caution">
    <text evidence="11">The sequence shown here is derived from an EMBL/GenBank/DDBJ whole genome shotgun (WGS) entry which is preliminary data.</text>
</comment>
<dbReference type="InterPro" id="IPR012334">
    <property type="entry name" value="Pectin_lyas_fold"/>
</dbReference>
<dbReference type="SUPFAM" id="SSF49265">
    <property type="entry name" value="Fibronectin type III"/>
    <property type="match status" value="2"/>
</dbReference>
<evidence type="ECO:0000259" key="10">
    <source>
        <dbReference type="PROSITE" id="PS50853"/>
    </source>
</evidence>
<keyword evidence="3" id="KW-0964">Secreted</keyword>
<feature type="chain" id="PRO_5046033297" evidence="9">
    <location>
        <begin position="30"/>
        <end position="671"/>
    </location>
</feature>
<dbReference type="EMBL" id="JAIWIU010000226">
    <property type="protein sequence ID" value="MCA2018994.1"/>
    <property type="molecule type" value="Genomic_DNA"/>
</dbReference>
<name>A0ABS7YX24_9VIBR</name>
<dbReference type="CDD" id="cd00063">
    <property type="entry name" value="FN3"/>
    <property type="match status" value="3"/>
</dbReference>
<organism evidence="11 12">
    <name type="scientific">Vibrio tritonius</name>
    <dbReference type="NCBI Taxonomy" id="1435069"/>
    <lineage>
        <taxon>Bacteria</taxon>
        <taxon>Pseudomonadati</taxon>
        <taxon>Pseudomonadota</taxon>
        <taxon>Gammaproteobacteria</taxon>
        <taxon>Vibrionales</taxon>
        <taxon>Vibrionaceae</taxon>
        <taxon>Vibrio</taxon>
    </lineage>
</organism>
<evidence type="ECO:0000256" key="6">
    <source>
        <dbReference type="ARBA" id="ARBA00022837"/>
    </source>
</evidence>
<evidence type="ECO:0000256" key="4">
    <source>
        <dbReference type="ARBA" id="ARBA00022723"/>
    </source>
</evidence>
<reference evidence="12" key="1">
    <citation type="submission" date="2023-07" db="EMBL/GenBank/DDBJ databases">
        <title>Molecular identification of indigenous halophilic bacteria isolated from red sea cost, biodegradation of synthetic dyes and assessment of degraded metabolite toxicity.</title>
        <authorList>
            <person name="Chaieb K."/>
            <person name="Altayb H.N."/>
        </authorList>
    </citation>
    <scope>NUCLEOTIDE SEQUENCE [LARGE SCALE GENOMIC DNA]</scope>
    <source>
        <strain evidence="12">K20</strain>
    </source>
</reference>
<evidence type="ECO:0000256" key="9">
    <source>
        <dbReference type="SAM" id="SignalP"/>
    </source>
</evidence>
<dbReference type="Pfam" id="PF22842">
    <property type="entry name" value="Pel9A-like_beta_helix"/>
    <property type="match status" value="1"/>
</dbReference>
<dbReference type="PANTHER" id="PTHR40088:SF1">
    <property type="entry name" value="PECTATE LYASE PEL9"/>
    <property type="match status" value="1"/>
</dbReference>
<protein>
    <submittedName>
        <fullName evidence="11">Fibronectin type III domain-containing protein</fullName>
    </submittedName>
</protein>
<dbReference type="InterPro" id="IPR013783">
    <property type="entry name" value="Ig-like_fold"/>
</dbReference>
<dbReference type="Gene3D" id="2.60.40.10">
    <property type="entry name" value="Immunoglobulins"/>
    <property type="match status" value="2"/>
</dbReference>
<keyword evidence="5 9" id="KW-0732">Signal</keyword>
<dbReference type="InterPro" id="IPR036116">
    <property type="entry name" value="FN3_sf"/>
</dbReference>
<evidence type="ECO:0000256" key="3">
    <source>
        <dbReference type="ARBA" id="ARBA00022525"/>
    </source>
</evidence>
<dbReference type="InterPro" id="IPR052052">
    <property type="entry name" value="Polysaccharide_Lyase_9"/>
</dbReference>
<keyword evidence="12" id="KW-1185">Reference proteome</keyword>
<evidence type="ECO:0000256" key="8">
    <source>
        <dbReference type="ARBA" id="ARBA00038263"/>
    </source>
</evidence>
<dbReference type="Gene3D" id="2.160.20.10">
    <property type="entry name" value="Single-stranded right-handed beta-helix, Pectin lyase-like"/>
    <property type="match status" value="1"/>
</dbReference>
<evidence type="ECO:0000313" key="11">
    <source>
        <dbReference type="EMBL" id="MCA2018994.1"/>
    </source>
</evidence>
<dbReference type="SUPFAM" id="SSF51126">
    <property type="entry name" value="Pectin lyase-like"/>
    <property type="match status" value="1"/>
</dbReference>
<comment type="subcellular location">
    <subcellularLocation>
        <location evidence="2">Secreted</location>
    </subcellularLocation>
</comment>
<evidence type="ECO:0000256" key="5">
    <source>
        <dbReference type="ARBA" id="ARBA00022729"/>
    </source>
</evidence>
<keyword evidence="7" id="KW-0456">Lyase</keyword>
<evidence type="ECO:0000256" key="1">
    <source>
        <dbReference type="ARBA" id="ARBA00001913"/>
    </source>
</evidence>
<dbReference type="PANTHER" id="PTHR40088">
    <property type="entry name" value="PECTATE LYASE (EUROFUNG)"/>
    <property type="match status" value="1"/>
</dbReference>
<dbReference type="SMART" id="SM00060">
    <property type="entry name" value="FN3"/>
    <property type="match status" value="3"/>
</dbReference>
<evidence type="ECO:0000256" key="7">
    <source>
        <dbReference type="ARBA" id="ARBA00023239"/>
    </source>
</evidence>
<accession>A0ABS7YX24</accession>
<proteinExistence type="inferred from homology"/>
<dbReference type="InterPro" id="IPR003961">
    <property type="entry name" value="FN3_dom"/>
</dbReference>
<comment type="cofactor">
    <cofactor evidence="1">
        <name>Ca(2+)</name>
        <dbReference type="ChEBI" id="CHEBI:29108"/>
    </cofactor>
</comment>
<sequence>MKLTPTPLSRWIRLSLVASMIATPLAALAADVTLDGTAGNGKVVLTWDSSDTNSNYQIYYDTDSDPSGRVRLGTVNSSTLHYTASGLTNGTQYWFWVKYENASGEYEDSSTFTTTPQSVVLAATAGNQQVSLTWNDSGADSNYQIYYDTDNDPSGRVRLGTVNSSTTKYTATGLTNGTPYWFWVKYTDSDGNQADSTSVTATPESVVLTGSAGDGQVALNWTDSGTDSNYQIYYDTDSNPSGRVRLTTVGSSTLSYTATGLTNGTPYWFWIKYTDASGDSADSTAFTATPDSSTSVDPDATVVSTASAIISAINNASAGDVIYVRGGTYYFDEPLELEAKGSSSKKITLRQYPTDSARPVFDFSAQSEKSSNRGLELSGNYWYIYGIDVQYAGDNGMHISGSYNTVEYSTFSHNADTGLQLDSGASYNLIKNVDSYYNADSSLENADGFASKLGVGTGNTFYGCRAWNNLDDGYDGYLRGADGVTTTYQNCWAIRNGYLESGKASGGDGNGFKTGGSDDKDLKHNAVFTNSIAAGNAVDGFDHNSNRGTVTIYNSIGYANGRNFGFSSSNALKKLTIKNSISYQGDSSDSLKASSTSISNNSWNGSVSVSSGDFESVSIDALTGARQSDGSLPDVSFFHLKSSSDLIDAGTDVGLDYEGDAPDIGAFESDY</sequence>
<feature type="domain" description="Fibronectin type-III" evidence="10">
    <location>
        <begin position="115"/>
        <end position="206"/>
    </location>
</feature>
<feature type="signal peptide" evidence="9">
    <location>
        <begin position="1"/>
        <end position="29"/>
    </location>
</feature>
<evidence type="ECO:0000313" key="12">
    <source>
        <dbReference type="Proteomes" id="UP001199044"/>
    </source>
</evidence>
<dbReference type="RefSeq" id="WP_225252260.1">
    <property type="nucleotide sequence ID" value="NZ_JAIWIU010000226.1"/>
</dbReference>
<dbReference type="Proteomes" id="UP001199044">
    <property type="component" value="Unassembled WGS sequence"/>
</dbReference>
<dbReference type="InterPro" id="IPR011050">
    <property type="entry name" value="Pectin_lyase_fold/virulence"/>
</dbReference>
<keyword evidence="6" id="KW-0106">Calcium</keyword>
<keyword evidence="4" id="KW-0479">Metal-binding</keyword>
<dbReference type="InterPro" id="IPR053868">
    <property type="entry name" value="Pel9A-like_beta_helix"/>
</dbReference>
<dbReference type="Pfam" id="PF00041">
    <property type="entry name" value="fn3"/>
    <property type="match status" value="1"/>
</dbReference>
<evidence type="ECO:0000256" key="2">
    <source>
        <dbReference type="ARBA" id="ARBA00004613"/>
    </source>
</evidence>